<accession>A0A381XDS8</accession>
<sequence>LTEKEALEWVERTFENEPKFAKREESDREFVNRK</sequence>
<protein>
    <submittedName>
        <fullName evidence="1">Uncharacterized protein</fullName>
    </submittedName>
</protein>
<organism evidence="1">
    <name type="scientific">marine metagenome</name>
    <dbReference type="NCBI Taxonomy" id="408172"/>
    <lineage>
        <taxon>unclassified sequences</taxon>
        <taxon>metagenomes</taxon>
        <taxon>ecological metagenomes</taxon>
    </lineage>
</organism>
<gene>
    <name evidence="1" type="ORF">METZ01_LOCUS115758</name>
</gene>
<proteinExistence type="predicted"/>
<dbReference type="AlphaFoldDB" id="A0A381XDS8"/>
<name>A0A381XDS8_9ZZZZ</name>
<evidence type="ECO:0000313" key="1">
    <source>
        <dbReference type="EMBL" id="SVA62904.1"/>
    </source>
</evidence>
<feature type="non-terminal residue" evidence="1">
    <location>
        <position position="1"/>
    </location>
</feature>
<dbReference type="EMBL" id="UINC01014816">
    <property type="protein sequence ID" value="SVA62904.1"/>
    <property type="molecule type" value="Genomic_DNA"/>
</dbReference>
<reference evidence="1" key="1">
    <citation type="submission" date="2018-05" db="EMBL/GenBank/DDBJ databases">
        <authorList>
            <person name="Lanie J.A."/>
            <person name="Ng W.-L."/>
            <person name="Kazmierczak K.M."/>
            <person name="Andrzejewski T.M."/>
            <person name="Davidsen T.M."/>
            <person name="Wayne K.J."/>
            <person name="Tettelin H."/>
            <person name="Glass J.I."/>
            <person name="Rusch D."/>
            <person name="Podicherti R."/>
            <person name="Tsui H.-C.T."/>
            <person name="Winkler M.E."/>
        </authorList>
    </citation>
    <scope>NUCLEOTIDE SEQUENCE</scope>
</reference>